<protein>
    <submittedName>
        <fullName evidence="9">GtrA family protein</fullName>
    </submittedName>
</protein>
<comment type="subcellular location">
    <subcellularLocation>
        <location evidence="1">Membrane</location>
        <topology evidence="1">Multi-pass membrane protein</topology>
    </subcellularLocation>
</comment>
<sequence>MKIVKFGSVGILNTLVSYLVFCVLIYFDVYYLTSSVLSFLVGSAFSYIMNSRYTFSVCANVRSFFKFITITAGSLFLSVLLLYIFKSTVGIHVLIAQILVVLIRFPIVYLLMKRMVFNQAHLFQR</sequence>
<feature type="transmembrane region" description="Helical" evidence="6">
    <location>
        <begin position="63"/>
        <end position="85"/>
    </location>
</feature>
<evidence type="ECO:0000313" key="11">
    <source>
        <dbReference type="Proteomes" id="UP000555836"/>
    </source>
</evidence>
<feature type="domain" description="GtrA/DPMS transmembrane" evidence="7">
    <location>
        <begin position="5"/>
        <end position="117"/>
    </location>
</feature>
<keyword evidence="4 6" id="KW-1133">Transmembrane helix</keyword>
<evidence type="ECO:0000313" key="8">
    <source>
        <dbReference type="EMBL" id="KOY24711.1"/>
    </source>
</evidence>
<keyword evidence="5 6" id="KW-0472">Membrane</keyword>
<dbReference type="Proteomes" id="UP000555836">
    <property type="component" value="Unassembled WGS sequence"/>
</dbReference>
<evidence type="ECO:0000313" key="9">
    <source>
        <dbReference type="EMBL" id="NMU27319.1"/>
    </source>
</evidence>
<organism evidence="9 11">
    <name type="scientific">Vibrio parahaemolyticus</name>
    <dbReference type="NCBI Taxonomy" id="670"/>
    <lineage>
        <taxon>Bacteria</taxon>
        <taxon>Pseudomonadati</taxon>
        <taxon>Pseudomonadota</taxon>
        <taxon>Gammaproteobacteria</taxon>
        <taxon>Vibrionales</taxon>
        <taxon>Vibrionaceae</taxon>
        <taxon>Vibrio</taxon>
    </lineage>
</organism>
<dbReference type="PANTHER" id="PTHR38459">
    <property type="entry name" value="PROPHAGE BACTOPRENOL-LINKED GLUCOSE TRANSLOCASE HOMOLOG"/>
    <property type="match status" value="1"/>
</dbReference>
<feature type="transmembrane region" description="Helical" evidence="6">
    <location>
        <begin position="7"/>
        <end position="27"/>
    </location>
</feature>
<reference evidence="8 10" key="1">
    <citation type="submission" date="2015-07" db="EMBL/GenBank/DDBJ databases">
        <title>Foodborne Vibrio parahaemolyticus Isolates.</title>
        <authorList>
            <person name="Ronholm J."/>
            <person name="Petronella N."/>
            <person name="Kenwell R."/>
            <person name="Banerjee S."/>
        </authorList>
    </citation>
    <scope>NUCLEOTIDE SEQUENCE [LARGE SCALE GENOMIC DNA]</scope>
    <source>
        <strain evidence="8 10">HS-06-05</strain>
    </source>
</reference>
<dbReference type="AlphaFoldDB" id="A0A2R9VRZ5"/>
<dbReference type="InterPro" id="IPR051401">
    <property type="entry name" value="GtrA_CellWall_Glycosyl"/>
</dbReference>
<evidence type="ECO:0000256" key="4">
    <source>
        <dbReference type="ARBA" id="ARBA00022989"/>
    </source>
</evidence>
<proteinExistence type="inferred from homology"/>
<evidence type="ECO:0000256" key="6">
    <source>
        <dbReference type="SAM" id="Phobius"/>
    </source>
</evidence>
<dbReference type="Proteomes" id="UP000037697">
    <property type="component" value="Unassembled WGS sequence"/>
</dbReference>
<dbReference type="EMBL" id="JABCLD010001806">
    <property type="protein sequence ID" value="NMU27319.1"/>
    <property type="molecule type" value="Genomic_DNA"/>
</dbReference>
<feature type="transmembrane region" description="Helical" evidence="6">
    <location>
        <begin position="33"/>
        <end position="51"/>
    </location>
</feature>
<dbReference type="GO" id="GO:0005886">
    <property type="term" value="C:plasma membrane"/>
    <property type="evidence" value="ECO:0007669"/>
    <property type="project" value="TreeGrafter"/>
</dbReference>
<evidence type="ECO:0000256" key="1">
    <source>
        <dbReference type="ARBA" id="ARBA00004141"/>
    </source>
</evidence>
<dbReference type="EMBL" id="LIRS01000118">
    <property type="protein sequence ID" value="KOY24711.1"/>
    <property type="molecule type" value="Genomic_DNA"/>
</dbReference>
<evidence type="ECO:0000256" key="2">
    <source>
        <dbReference type="ARBA" id="ARBA00009399"/>
    </source>
</evidence>
<evidence type="ECO:0000259" key="7">
    <source>
        <dbReference type="Pfam" id="PF04138"/>
    </source>
</evidence>
<evidence type="ECO:0000256" key="5">
    <source>
        <dbReference type="ARBA" id="ARBA00023136"/>
    </source>
</evidence>
<dbReference type="GO" id="GO:0000271">
    <property type="term" value="P:polysaccharide biosynthetic process"/>
    <property type="evidence" value="ECO:0007669"/>
    <property type="project" value="InterPro"/>
</dbReference>
<dbReference type="Pfam" id="PF04138">
    <property type="entry name" value="GtrA_DPMS_TM"/>
    <property type="match status" value="1"/>
</dbReference>
<keyword evidence="3 6" id="KW-0812">Transmembrane</keyword>
<name>A0A2R9VRZ5_VIBPH</name>
<evidence type="ECO:0000313" key="10">
    <source>
        <dbReference type="Proteomes" id="UP000037697"/>
    </source>
</evidence>
<dbReference type="PANTHER" id="PTHR38459:SF1">
    <property type="entry name" value="PROPHAGE BACTOPRENOL-LINKED GLUCOSE TRANSLOCASE HOMOLOG"/>
    <property type="match status" value="1"/>
</dbReference>
<dbReference type="InterPro" id="IPR007267">
    <property type="entry name" value="GtrA_DPMS_TM"/>
</dbReference>
<dbReference type="RefSeq" id="WP_025625545.1">
    <property type="nucleotide sequence ID" value="NZ_CANUIE010000006.1"/>
</dbReference>
<accession>A0A2R9VRZ5</accession>
<comment type="similarity">
    <text evidence="2">Belongs to the GtrA family.</text>
</comment>
<reference evidence="9 11" key="2">
    <citation type="submission" date="2020-04" db="EMBL/GenBank/DDBJ databases">
        <title>Whole-genome sequencing of Vibrio spp. from China reveals different genetic environments of blaCTX-M-14 among diverse lineages.</title>
        <authorList>
            <person name="Zheng Z."/>
            <person name="Ye L."/>
            <person name="Chen S."/>
        </authorList>
    </citation>
    <scope>NUCLEOTIDE SEQUENCE [LARGE SCALE GENOMIC DNA]</scope>
    <source>
        <strain evidence="9 11">Vb0574</strain>
    </source>
</reference>
<feature type="transmembrane region" description="Helical" evidence="6">
    <location>
        <begin position="91"/>
        <end position="112"/>
    </location>
</feature>
<evidence type="ECO:0000256" key="3">
    <source>
        <dbReference type="ARBA" id="ARBA00022692"/>
    </source>
</evidence>
<gene>
    <name evidence="8" type="ORF">ACX05_20745</name>
    <name evidence="9" type="ORF">HKB21_17085</name>
</gene>
<comment type="caution">
    <text evidence="9">The sequence shown here is derived from an EMBL/GenBank/DDBJ whole genome shotgun (WGS) entry which is preliminary data.</text>
</comment>